<dbReference type="Proteomes" id="UP000053557">
    <property type="component" value="Unassembled WGS sequence"/>
</dbReference>
<dbReference type="RefSeq" id="WP_067714211.1">
    <property type="nucleotide sequence ID" value="NZ_LPVJ01000019.1"/>
</dbReference>
<gene>
    <name evidence="1" type="ORF">ATW55_03525</name>
</gene>
<evidence type="ECO:0000313" key="2">
    <source>
        <dbReference type="Proteomes" id="UP000053557"/>
    </source>
</evidence>
<proteinExistence type="predicted"/>
<name>A0A101XRP1_9BACL</name>
<comment type="caution">
    <text evidence="1">The sequence shown here is derived from an EMBL/GenBank/DDBJ whole genome shotgun (WGS) entry which is preliminary data.</text>
</comment>
<protein>
    <submittedName>
        <fullName evidence="1">Uncharacterized protein</fullName>
    </submittedName>
</protein>
<accession>A0A101XRP1</accession>
<dbReference type="EMBL" id="LPVJ01000019">
    <property type="protein sequence ID" value="KUO96292.1"/>
    <property type="molecule type" value="Genomic_DNA"/>
</dbReference>
<evidence type="ECO:0000313" key="1">
    <source>
        <dbReference type="EMBL" id="KUO96292.1"/>
    </source>
</evidence>
<organism evidence="1 2">
    <name type="scientific">Ferroacidibacillus organovorans</name>
    <dbReference type="NCBI Taxonomy" id="1765683"/>
    <lineage>
        <taxon>Bacteria</taxon>
        <taxon>Bacillati</taxon>
        <taxon>Bacillota</taxon>
        <taxon>Bacilli</taxon>
        <taxon>Bacillales</taxon>
        <taxon>Alicyclobacillaceae</taxon>
        <taxon>Ferroacidibacillus</taxon>
    </lineage>
</organism>
<reference evidence="1 2" key="1">
    <citation type="submission" date="2015-12" db="EMBL/GenBank/DDBJ databases">
        <title>Draft genome sequence of Acidibacillus ferrooxidans ITV001, isolated from a chalcopyrite acid mine drainage site in Brazil.</title>
        <authorList>
            <person name="Dall'Agnol H."/>
            <person name="Nancucheo I."/>
            <person name="Johnson B."/>
            <person name="Oliveira R."/>
            <person name="Leite L."/>
            <person name="Pylro V."/>
            <person name="Nunes G.L."/>
            <person name="Tzotzos G."/>
            <person name="Fernandes G.R."/>
            <person name="Dutra J."/>
            <person name="Orellana S.C."/>
            <person name="Oliveira G."/>
        </authorList>
    </citation>
    <scope>NUCLEOTIDE SEQUENCE [LARGE SCALE GENOMIC DNA]</scope>
    <source>
        <strain evidence="2">ITV01</strain>
    </source>
</reference>
<keyword evidence="2" id="KW-1185">Reference proteome</keyword>
<sequence length="63" mass="6966">MQNEQATPKTTFHDVYTQDVHEDIEEGIHRMMDEGGGVVDQNFPAGAPILRNDLVAPSEDVQA</sequence>
<dbReference type="AlphaFoldDB" id="A0A101XRP1"/>
<dbReference type="OrthoDB" id="2991415at2"/>